<name>G8F1K0_MACMU</name>
<gene>
    <name evidence="1" type="ORF">EGK_21316</name>
</gene>
<dbReference type="EMBL" id="JH290655">
    <property type="protein sequence ID" value="EHH25499.1"/>
    <property type="molecule type" value="Genomic_DNA"/>
</dbReference>
<evidence type="ECO:0000313" key="2">
    <source>
        <dbReference type="Proteomes" id="UP000013456"/>
    </source>
</evidence>
<feature type="non-terminal residue" evidence="1">
    <location>
        <position position="37"/>
    </location>
</feature>
<feature type="non-terminal residue" evidence="1">
    <location>
        <position position="1"/>
    </location>
</feature>
<proteinExistence type="predicted"/>
<protein>
    <submittedName>
        <fullName evidence="1">Uncharacterized protein</fullName>
    </submittedName>
</protein>
<organism evidence="1 2">
    <name type="scientific">Macaca mulatta</name>
    <name type="common">Rhesus macaque</name>
    <dbReference type="NCBI Taxonomy" id="9544"/>
    <lineage>
        <taxon>Eukaryota</taxon>
        <taxon>Metazoa</taxon>
        <taxon>Chordata</taxon>
        <taxon>Craniata</taxon>
        <taxon>Vertebrata</taxon>
        <taxon>Euteleostomi</taxon>
        <taxon>Mammalia</taxon>
        <taxon>Eutheria</taxon>
        <taxon>Euarchontoglires</taxon>
        <taxon>Primates</taxon>
        <taxon>Haplorrhini</taxon>
        <taxon>Catarrhini</taxon>
        <taxon>Cercopithecidae</taxon>
        <taxon>Cercopithecinae</taxon>
        <taxon>Macaca</taxon>
    </lineage>
</organism>
<accession>G8F1K0</accession>
<dbReference type="AlphaFoldDB" id="G8F1K0"/>
<sequence>PRTINDTFLFYILSVTGDIILTQTPASLLTSLGKRQS</sequence>
<dbReference type="Proteomes" id="UP000013456">
    <property type="component" value="Unassembled WGS sequence"/>
</dbReference>
<reference evidence="1 2" key="1">
    <citation type="journal article" date="2011" name="Nat. Biotechnol.">
        <title>Genome sequencing and comparison of two nonhuman primate animal models, the cynomolgus and Chinese rhesus macaques.</title>
        <authorList>
            <person name="Yan G."/>
            <person name="Zhang G."/>
            <person name="Fang X."/>
            <person name="Zhang Y."/>
            <person name="Li C."/>
            <person name="Ling F."/>
            <person name="Cooper D.N."/>
            <person name="Li Q."/>
            <person name="Li Y."/>
            <person name="van Gool A.J."/>
            <person name="Du H."/>
            <person name="Chen J."/>
            <person name="Chen R."/>
            <person name="Zhang P."/>
            <person name="Huang Z."/>
            <person name="Thompson J.R."/>
            <person name="Meng Y."/>
            <person name="Bai Y."/>
            <person name="Wang J."/>
            <person name="Zhuo M."/>
            <person name="Wang T."/>
            <person name="Huang Y."/>
            <person name="Wei L."/>
            <person name="Li J."/>
            <person name="Wang Z."/>
            <person name="Hu H."/>
            <person name="Yang P."/>
            <person name="Le L."/>
            <person name="Stenson P.D."/>
            <person name="Li B."/>
            <person name="Liu X."/>
            <person name="Ball E.V."/>
            <person name="An N."/>
            <person name="Huang Q."/>
            <person name="Zhang Y."/>
            <person name="Fan W."/>
            <person name="Zhang X."/>
            <person name="Li Y."/>
            <person name="Wang W."/>
            <person name="Katze M.G."/>
            <person name="Su B."/>
            <person name="Nielsen R."/>
            <person name="Yang H."/>
            <person name="Wang J."/>
            <person name="Wang X."/>
            <person name="Wang J."/>
        </authorList>
    </citation>
    <scope>NUCLEOTIDE SEQUENCE [LARGE SCALE GENOMIC DNA]</scope>
    <source>
        <strain evidence="1 2">CR-5</strain>
    </source>
</reference>
<evidence type="ECO:0000313" key="1">
    <source>
        <dbReference type="EMBL" id="EHH25499.1"/>
    </source>
</evidence>